<dbReference type="KEGG" id="pbro:HOP40_31150"/>
<evidence type="ECO:0000259" key="1">
    <source>
        <dbReference type="Pfam" id="PF02627"/>
    </source>
</evidence>
<evidence type="ECO:0000313" key="2">
    <source>
        <dbReference type="EMBL" id="QJY49671.1"/>
    </source>
</evidence>
<organism evidence="2 3">
    <name type="scientific">Pseudonocardia broussonetiae</name>
    <dbReference type="NCBI Taxonomy" id="2736640"/>
    <lineage>
        <taxon>Bacteria</taxon>
        <taxon>Bacillati</taxon>
        <taxon>Actinomycetota</taxon>
        <taxon>Actinomycetes</taxon>
        <taxon>Pseudonocardiales</taxon>
        <taxon>Pseudonocardiaceae</taxon>
        <taxon>Pseudonocardia</taxon>
    </lineage>
</organism>
<feature type="domain" description="Carboxymuconolactone decarboxylase-like" evidence="1">
    <location>
        <begin position="34"/>
        <end position="94"/>
    </location>
</feature>
<dbReference type="InterPro" id="IPR003779">
    <property type="entry name" value="CMD-like"/>
</dbReference>
<gene>
    <name evidence="2" type="ORF">HOP40_31150</name>
</gene>
<dbReference type="AlphaFoldDB" id="A0A6M6JU20"/>
<dbReference type="InterPro" id="IPR029032">
    <property type="entry name" value="AhpD-like"/>
</dbReference>
<evidence type="ECO:0000313" key="3">
    <source>
        <dbReference type="Proteomes" id="UP000505377"/>
    </source>
</evidence>
<accession>A0A6M6JU20</accession>
<dbReference type="EMBL" id="CP053564">
    <property type="protein sequence ID" value="QJY49671.1"/>
    <property type="molecule type" value="Genomic_DNA"/>
</dbReference>
<dbReference type="RefSeq" id="WP_172166005.1">
    <property type="nucleotide sequence ID" value="NZ_CP053564.1"/>
</dbReference>
<dbReference type="Proteomes" id="UP000505377">
    <property type="component" value="Chromosome"/>
</dbReference>
<feature type="domain" description="Carboxymuconolactone decarboxylase-like" evidence="1">
    <location>
        <begin position="161"/>
        <end position="235"/>
    </location>
</feature>
<keyword evidence="3" id="KW-1185">Reference proteome</keyword>
<dbReference type="SUPFAM" id="SSF69118">
    <property type="entry name" value="AhpD-like"/>
    <property type="match status" value="2"/>
</dbReference>
<dbReference type="GO" id="GO:0051920">
    <property type="term" value="F:peroxiredoxin activity"/>
    <property type="evidence" value="ECO:0007669"/>
    <property type="project" value="InterPro"/>
</dbReference>
<dbReference type="PANTHER" id="PTHR33930:SF2">
    <property type="entry name" value="BLR3452 PROTEIN"/>
    <property type="match status" value="1"/>
</dbReference>
<protein>
    <submittedName>
        <fullName evidence="2">Carboxymuconolactone decarboxylase family protein</fullName>
    </submittedName>
</protein>
<name>A0A6M6JU20_9PSEU</name>
<proteinExistence type="predicted"/>
<reference evidence="2 3" key="1">
    <citation type="submission" date="2020-05" db="EMBL/GenBank/DDBJ databases">
        <authorList>
            <person name="Mo P."/>
        </authorList>
    </citation>
    <scope>NUCLEOTIDE SEQUENCE [LARGE SCALE GENOMIC DNA]</scope>
    <source>
        <strain evidence="2 3">Gen01</strain>
    </source>
</reference>
<dbReference type="PANTHER" id="PTHR33930">
    <property type="entry name" value="ALKYL HYDROPEROXIDE REDUCTASE AHPD"/>
    <property type="match status" value="1"/>
</dbReference>
<sequence>MQVDEVVTPGGRRVAAWLPEGSGLPGLERRSAKFVEGLARVGDVLDADGALPRATKLLFAAAVCAVKRDAGLVGHHVAAAAAAGLPREHAEGAVVGLLISRGVEPHRLLAEAVERTYGPPEGEPGAPGDADVPGAYAYFERYFGFVPDYVELLGERAGPALEGYFLMREAALAETPLPPRDMELLLCAVNAGEYQARFVTIHARGARSAGATEEQLVEAALTAMPFAGVASWLPAAQGILESREPA</sequence>
<dbReference type="Pfam" id="PF02627">
    <property type="entry name" value="CMD"/>
    <property type="match status" value="2"/>
</dbReference>
<dbReference type="Gene3D" id="1.20.1290.10">
    <property type="entry name" value="AhpD-like"/>
    <property type="match status" value="2"/>
</dbReference>